<dbReference type="InterPro" id="IPR013078">
    <property type="entry name" value="His_Pase_superF_clade-1"/>
</dbReference>
<dbReference type="PANTHER" id="PTHR11931">
    <property type="entry name" value="PHOSPHOGLYCERATE MUTASE"/>
    <property type="match status" value="1"/>
</dbReference>
<dbReference type="UniPathway" id="UPA00109">
    <property type="reaction ID" value="UER00186"/>
</dbReference>
<protein>
    <recommendedName>
        <fullName evidence="5 9">2,3-bisphosphoglycerate-dependent phosphoglycerate mutase</fullName>
        <shortName evidence="5">BPG-dependent PGAM</shortName>
        <shortName evidence="5">PGAM</shortName>
        <shortName evidence="5">Phosphoglyceromutase</shortName>
        <shortName evidence="5">dPGM</shortName>
        <ecNumber evidence="5 9">5.4.2.11</ecNumber>
    </recommendedName>
</protein>
<dbReference type="PROSITE" id="PS00175">
    <property type="entry name" value="PG_MUTASE"/>
    <property type="match status" value="1"/>
</dbReference>
<evidence type="ECO:0000256" key="8">
    <source>
        <dbReference type="PIRSR" id="PIRSR613078-3"/>
    </source>
</evidence>
<comment type="pathway">
    <text evidence="5 9">Carbohydrate degradation; glycolysis; pyruvate from D-glyceraldehyde 3-phosphate: step 3/5.</text>
</comment>
<dbReference type="EC" id="5.4.2.11" evidence="5 9"/>
<dbReference type="GO" id="GO:0006096">
    <property type="term" value="P:glycolytic process"/>
    <property type="evidence" value="ECO:0007669"/>
    <property type="project" value="UniProtKB-UniRule"/>
</dbReference>
<reference evidence="10 11" key="1">
    <citation type="journal article" date="2015" name="Genome Announc.">
        <title>Complete Genome Sequence of Bartonella ancashensis Strain 20.00, Isolated from the Blood of a Patient with Verruga Peruana.</title>
        <authorList>
            <person name="Hang J."/>
            <person name="Mullins K.E."/>
            <person name="Clifford R.J."/>
            <person name="Onmus-Leone F."/>
            <person name="Yang Y."/>
            <person name="Jiang J."/>
            <person name="Leguia M."/>
            <person name="Kasper M.R."/>
            <person name="Maguina C."/>
            <person name="Lesho E.P."/>
            <person name="Jarman R.G."/>
            <person name="Richards A.L."/>
            <person name="Blazes D."/>
        </authorList>
    </citation>
    <scope>NUCLEOTIDE SEQUENCE [LARGE SCALE GENOMIC DNA]</scope>
    <source>
        <strain evidence="10 11">20.00</strain>
    </source>
</reference>
<dbReference type="SUPFAM" id="SSF53254">
    <property type="entry name" value="Phosphoglycerate mutase-like"/>
    <property type="match status" value="1"/>
</dbReference>
<comment type="function">
    <text evidence="5 9">Catalyzes the interconversion of 2-phosphoglycerate and 3-phosphoglycerate.</text>
</comment>
<dbReference type="Gene3D" id="3.40.50.1240">
    <property type="entry name" value="Phosphoglycerate mutase-like"/>
    <property type="match status" value="1"/>
</dbReference>
<feature type="binding site" evidence="5 7">
    <location>
        <begin position="9"/>
        <end position="16"/>
    </location>
    <ligand>
        <name>substrate</name>
    </ligand>
</feature>
<dbReference type="InterPro" id="IPR029033">
    <property type="entry name" value="His_PPase_superfam"/>
</dbReference>
<feature type="binding site" evidence="5 7">
    <location>
        <position position="61"/>
    </location>
    <ligand>
        <name>substrate</name>
    </ligand>
</feature>
<evidence type="ECO:0000256" key="7">
    <source>
        <dbReference type="PIRSR" id="PIRSR613078-2"/>
    </source>
</evidence>
<accession>A0A0M3T2Y0</accession>
<feature type="active site" description="Tele-phosphohistidine intermediate" evidence="5 6">
    <location>
        <position position="10"/>
    </location>
</feature>
<dbReference type="OrthoDB" id="9781415at2"/>
<dbReference type="SMART" id="SM00855">
    <property type="entry name" value="PGAM"/>
    <property type="match status" value="1"/>
</dbReference>
<organism evidence="10 11">
    <name type="scientific">Bartonella ancashensis</name>
    <dbReference type="NCBI Taxonomy" id="1318743"/>
    <lineage>
        <taxon>Bacteria</taxon>
        <taxon>Pseudomonadati</taxon>
        <taxon>Pseudomonadota</taxon>
        <taxon>Alphaproteobacteria</taxon>
        <taxon>Hyphomicrobiales</taxon>
        <taxon>Bartonellaceae</taxon>
        <taxon>Bartonella</taxon>
    </lineage>
</organism>
<evidence type="ECO:0000256" key="6">
    <source>
        <dbReference type="PIRSR" id="PIRSR613078-1"/>
    </source>
</evidence>
<feature type="binding site" evidence="5 7">
    <location>
        <begin position="88"/>
        <end position="91"/>
    </location>
    <ligand>
        <name>substrate</name>
    </ligand>
</feature>
<dbReference type="GO" id="GO:0006094">
    <property type="term" value="P:gluconeogenesis"/>
    <property type="evidence" value="ECO:0007669"/>
    <property type="project" value="UniProtKB-UniRule"/>
</dbReference>
<keyword evidence="2 5" id="KW-0312">Gluconeogenesis</keyword>
<comment type="catalytic activity">
    <reaction evidence="5 9">
        <text>(2R)-2-phosphoglycerate = (2R)-3-phosphoglycerate</text>
        <dbReference type="Rhea" id="RHEA:15901"/>
        <dbReference type="ChEBI" id="CHEBI:58272"/>
        <dbReference type="ChEBI" id="CHEBI:58289"/>
        <dbReference type="EC" id="5.4.2.11"/>
    </reaction>
</comment>
<feature type="site" description="Transition state stabilizer" evidence="5 8">
    <location>
        <position position="158"/>
    </location>
</feature>
<feature type="binding site" evidence="5 7">
    <location>
        <begin position="115"/>
        <end position="116"/>
    </location>
    <ligand>
        <name>substrate</name>
    </ligand>
</feature>
<dbReference type="KEGG" id="banc:PU02_0711"/>
<proteinExistence type="inferred from homology"/>
<sequence length="244" mass="27910">MGRTLVLVRHGQSEWNTKNLFTGWRDPDLTEKGRMEAIAAGINLKKEGLKFNIAYTSSLQRAQKTAQHILKQMGQSSLKLIKNSALNERDYGDLSGLNKDYARQQWGEEQVQTWRRSYTIAPPNGESLRDTGARVWPYYFYHIQPHVLRSNTVLIVAHGNSLRALIMALEGLNSEEIISRELATGIPIVYELNEDSTISSKKSSLVRLSKLPWILDCLISYFQCSYNFFTLFIISLTDVRPKLR</sequence>
<feature type="binding site" evidence="5 7">
    <location>
        <begin position="22"/>
        <end position="23"/>
    </location>
    <ligand>
        <name>substrate</name>
    </ligand>
</feature>
<name>A0A0M3T2Y0_9HYPH</name>
<dbReference type="NCBIfam" id="NF002339">
    <property type="entry name" value="PRK01295.1"/>
    <property type="match status" value="1"/>
</dbReference>
<feature type="active site" description="Proton donor/acceptor" evidence="5 6">
    <location>
        <position position="88"/>
    </location>
</feature>
<dbReference type="AlphaFoldDB" id="A0A0M3T2Y0"/>
<evidence type="ECO:0000313" key="10">
    <source>
        <dbReference type="EMBL" id="ALE03525.1"/>
    </source>
</evidence>
<dbReference type="GO" id="GO:0004619">
    <property type="term" value="F:phosphoglycerate mutase activity"/>
    <property type="evidence" value="ECO:0007669"/>
    <property type="project" value="UniProtKB-UniRule"/>
</dbReference>
<keyword evidence="3 5" id="KW-0324">Glycolysis</keyword>
<evidence type="ECO:0000256" key="4">
    <source>
        <dbReference type="ARBA" id="ARBA00023235"/>
    </source>
</evidence>
<dbReference type="Proteomes" id="UP000057213">
    <property type="component" value="Chromosome"/>
</dbReference>
<comment type="similarity">
    <text evidence="1 5">Belongs to the phosphoglycerate mutase family. BPG-dependent PGAM subfamily.</text>
</comment>
<gene>
    <name evidence="5" type="primary">gpmA</name>
    <name evidence="10" type="ORF">PU02_0711</name>
</gene>
<dbReference type="InterPro" id="IPR001345">
    <property type="entry name" value="PG/BPGM_mutase_AS"/>
</dbReference>
<dbReference type="NCBIfam" id="TIGR01258">
    <property type="entry name" value="pgm_1"/>
    <property type="match status" value="1"/>
</dbReference>
<dbReference type="PATRIC" id="fig|1318743.3.peg.725"/>
<evidence type="ECO:0000256" key="1">
    <source>
        <dbReference type="ARBA" id="ARBA00006717"/>
    </source>
</evidence>
<feature type="binding site" evidence="5 7">
    <location>
        <position position="99"/>
    </location>
    <ligand>
        <name>substrate</name>
    </ligand>
</feature>
<dbReference type="CDD" id="cd07067">
    <property type="entry name" value="HP_PGM_like"/>
    <property type="match status" value="1"/>
</dbReference>
<keyword evidence="11" id="KW-1185">Reference proteome</keyword>
<feature type="binding site" evidence="5 7">
    <location>
        <begin position="159"/>
        <end position="160"/>
    </location>
    <ligand>
        <name>substrate</name>
    </ligand>
</feature>
<comment type="subunit">
    <text evidence="5">Homodimer.</text>
</comment>
<evidence type="ECO:0000256" key="3">
    <source>
        <dbReference type="ARBA" id="ARBA00023152"/>
    </source>
</evidence>
<evidence type="ECO:0000256" key="2">
    <source>
        <dbReference type="ARBA" id="ARBA00022432"/>
    </source>
</evidence>
<dbReference type="Pfam" id="PF00300">
    <property type="entry name" value="His_Phos_1"/>
    <property type="match status" value="1"/>
</dbReference>
<evidence type="ECO:0000256" key="9">
    <source>
        <dbReference type="RuleBase" id="RU004512"/>
    </source>
</evidence>
<keyword evidence="4 5" id="KW-0413">Isomerase</keyword>
<dbReference type="EMBL" id="CP010401">
    <property type="protein sequence ID" value="ALE03525.1"/>
    <property type="molecule type" value="Genomic_DNA"/>
</dbReference>
<dbReference type="STRING" id="1318743.PU02_0711"/>
<evidence type="ECO:0000256" key="5">
    <source>
        <dbReference type="HAMAP-Rule" id="MF_01039"/>
    </source>
</evidence>
<dbReference type="HAMAP" id="MF_01039">
    <property type="entry name" value="PGAM_GpmA"/>
    <property type="match status" value="1"/>
</dbReference>
<dbReference type="InterPro" id="IPR005952">
    <property type="entry name" value="Phosphogly_mut1"/>
</dbReference>
<evidence type="ECO:0000313" key="11">
    <source>
        <dbReference type="Proteomes" id="UP000057213"/>
    </source>
</evidence>